<comment type="similarity">
    <text evidence="1">Belongs to the glycosyltransferase 2 family.</text>
</comment>
<accession>A0A259U3I3</accession>
<dbReference type="Proteomes" id="UP000216446">
    <property type="component" value="Unassembled WGS sequence"/>
</dbReference>
<dbReference type="PANTHER" id="PTHR43630:SF1">
    <property type="entry name" value="POLY-BETA-1,6-N-ACETYL-D-GLUCOSAMINE SYNTHASE"/>
    <property type="match status" value="1"/>
</dbReference>
<evidence type="ECO:0000256" key="3">
    <source>
        <dbReference type="ARBA" id="ARBA00022679"/>
    </source>
</evidence>
<evidence type="ECO:0000256" key="2">
    <source>
        <dbReference type="ARBA" id="ARBA00022676"/>
    </source>
</evidence>
<keyword evidence="3" id="KW-0808">Transferase</keyword>
<feature type="transmembrane region" description="Helical" evidence="4">
    <location>
        <begin position="6"/>
        <end position="27"/>
    </location>
</feature>
<dbReference type="Gene3D" id="3.90.550.10">
    <property type="entry name" value="Spore Coat Polysaccharide Biosynthesis Protein SpsA, Chain A"/>
    <property type="match status" value="1"/>
</dbReference>
<gene>
    <name evidence="5" type="ORF">BSZ36_00205</name>
</gene>
<dbReference type="PANTHER" id="PTHR43630">
    <property type="entry name" value="POLY-BETA-1,6-N-ACETYL-D-GLUCOSAMINE SYNTHASE"/>
    <property type="match status" value="1"/>
</dbReference>
<organism evidence="5 6">
    <name type="scientific">Rubricoccus marinus</name>
    <dbReference type="NCBI Taxonomy" id="716817"/>
    <lineage>
        <taxon>Bacteria</taxon>
        <taxon>Pseudomonadati</taxon>
        <taxon>Rhodothermota</taxon>
        <taxon>Rhodothermia</taxon>
        <taxon>Rhodothermales</taxon>
        <taxon>Rubricoccaceae</taxon>
        <taxon>Rubricoccus</taxon>
    </lineage>
</organism>
<feature type="transmembrane region" description="Helical" evidence="4">
    <location>
        <begin position="312"/>
        <end position="333"/>
    </location>
</feature>
<protein>
    <recommendedName>
        <fullName evidence="7">Glycosyl transferase</fullName>
    </recommendedName>
</protein>
<dbReference type="AlphaFoldDB" id="A0A259U3I3"/>
<sequence length="379" mass="41347">MEILFWTAAAVLFYTYIGYGLLAALLVRLRGRRPAPEAFAEWPAATVVVAAYNEAAYIGEKVRNTLGQDYPSDLRLLVVADGSTDATAEIAREAGAEVLFEPERRGKIAAMHRALAHVDTPLVAFTDANAMLETDGLRHLLAPFADPTVGAVAGEKRVRASANGASGEGLYWRYESALKKLDSQLHSVVGAAGELFALRTPLAEPVEPDTILDDFVLSLRVAEKGWRVAYAPEACATEAPSASMEDEWTRKVRICAGGWQAMSRLRGLCNPFRHGLLTLQYVSHRVLRWTLAPVLLPLALILNIVLAPEAGVYAALLAAQVAFYAVAALGWALREREVPVRGFRLPLYVVFMHAAVFPGVLRFLTGQQSVNWARARRAV</sequence>
<dbReference type="OrthoDB" id="9766971at2"/>
<keyword evidence="4" id="KW-0812">Transmembrane</keyword>
<reference evidence="5 6" key="1">
    <citation type="submission" date="2016-11" db="EMBL/GenBank/DDBJ databases">
        <title>Study of marine rhodopsin-containing bacteria.</title>
        <authorList>
            <person name="Yoshizawa S."/>
            <person name="Kumagai Y."/>
            <person name="Kogure K."/>
        </authorList>
    </citation>
    <scope>NUCLEOTIDE SEQUENCE [LARGE SCALE GENOMIC DNA]</scope>
    <source>
        <strain evidence="5 6">SG-29</strain>
    </source>
</reference>
<proteinExistence type="inferred from homology"/>
<dbReference type="Pfam" id="PF13641">
    <property type="entry name" value="Glyco_tranf_2_3"/>
    <property type="match status" value="1"/>
</dbReference>
<keyword evidence="4" id="KW-0472">Membrane</keyword>
<evidence type="ECO:0000313" key="6">
    <source>
        <dbReference type="Proteomes" id="UP000216446"/>
    </source>
</evidence>
<name>A0A259U3I3_9BACT</name>
<feature type="transmembrane region" description="Helical" evidence="4">
    <location>
        <begin position="286"/>
        <end position="306"/>
    </location>
</feature>
<evidence type="ECO:0000256" key="1">
    <source>
        <dbReference type="ARBA" id="ARBA00006739"/>
    </source>
</evidence>
<dbReference type="EMBL" id="MQWB01000001">
    <property type="protein sequence ID" value="OZC04510.1"/>
    <property type="molecule type" value="Genomic_DNA"/>
</dbReference>
<dbReference type="InterPro" id="IPR029044">
    <property type="entry name" value="Nucleotide-diphossugar_trans"/>
</dbReference>
<evidence type="ECO:0008006" key="7">
    <source>
        <dbReference type="Google" id="ProtNLM"/>
    </source>
</evidence>
<keyword evidence="2" id="KW-0328">Glycosyltransferase</keyword>
<dbReference type="InParanoid" id="A0A259U3I3"/>
<evidence type="ECO:0000256" key="4">
    <source>
        <dbReference type="SAM" id="Phobius"/>
    </source>
</evidence>
<dbReference type="GO" id="GO:0016757">
    <property type="term" value="F:glycosyltransferase activity"/>
    <property type="evidence" value="ECO:0007669"/>
    <property type="project" value="UniProtKB-KW"/>
</dbReference>
<comment type="caution">
    <text evidence="5">The sequence shown here is derived from an EMBL/GenBank/DDBJ whole genome shotgun (WGS) entry which is preliminary data.</text>
</comment>
<evidence type="ECO:0000313" key="5">
    <source>
        <dbReference type="EMBL" id="OZC04510.1"/>
    </source>
</evidence>
<dbReference type="SUPFAM" id="SSF53448">
    <property type="entry name" value="Nucleotide-diphospho-sugar transferases"/>
    <property type="match status" value="1"/>
</dbReference>
<keyword evidence="4" id="KW-1133">Transmembrane helix</keyword>
<dbReference type="CDD" id="cd06439">
    <property type="entry name" value="CESA_like_1"/>
    <property type="match status" value="1"/>
</dbReference>
<feature type="transmembrane region" description="Helical" evidence="4">
    <location>
        <begin position="345"/>
        <end position="364"/>
    </location>
</feature>
<keyword evidence="6" id="KW-1185">Reference proteome</keyword>